<keyword evidence="2" id="KW-0812">Transmembrane</keyword>
<dbReference type="PANTHER" id="PTHR15887">
    <property type="entry name" value="TRANSMEMBRANE PROTEIN 69"/>
    <property type="match status" value="1"/>
</dbReference>
<evidence type="ECO:0008006" key="5">
    <source>
        <dbReference type="Google" id="ProtNLM"/>
    </source>
</evidence>
<dbReference type="EMBL" id="JAUIQD010000006">
    <property type="protein sequence ID" value="KAK3346529.1"/>
    <property type="molecule type" value="Genomic_DNA"/>
</dbReference>
<reference evidence="3" key="2">
    <citation type="submission" date="2023-06" db="EMBL/GenBank/DDBJ databases">
        <authorList>
            <consortium name="Lawrence Berkeley National Laboratory"/>
            <person name="Haridas S."/>
            <person name="Hensen N."/>
            <person name="Bonometti L."/>
            <person name="Westerberg I."/>
            <person name="Brannstrom I.O."/>
            <person name="Guillou S."/>
            <person name="Cros-Aarteil S."/>
            <person name="Calhoun S."/>
            <person name="Kuo A."/>
            <person name="Mondo S."/>
            <person name="Pangilinan J."/>
            <person name="Riley R."/>
            <person name="Labutti K."/>
            <person name="Andreopoulos B."/>
            <person name="Lipzen A."/>
            <person name="Chen C."/>
            <person name="Yanf M."/>
            <person name="Daum C."/>
            <person name="Ng V."/>
            <person name="Clum A."/>
            <person name="Steindorff A."/>
            <person name="Ohm R."/>
            <person name="Martin F."/>
            <person name="Silar P."/>
            <person name="Natvig D."/>
            <person name="Lalanne C."/>
            <person name="Gautier V."/>
            <person name="Ament-Velasquez S.L."/>
            <person name="Kruys A."/>
            <person name="Hutchinson M.I."/>
            <person name="Powell A.J."/>
            <person name="Barry K."/>
            <person name="Miller A.N."/>
            <person name="Grigoriev I.V."/>
            <person name="Debuchy R."/>
            <person name="Gladieux P."/>
            <person name="Thoren M.H."/>
            <person name="Johannesson H."/>
        </authorList>
    </citation>
    <scope>NUCLEOTIDE SEQUENCE</scope>
    <source>
        <strain evidence="3">CBS 955.72</strain>
    </source>
</reference>
<comment type="caution">
    <text evidence="3">The sequence shown here is derived from an EMBL/GenBank/DDBJ whole genome shotgun (WGS) entry which is preliminary data.</text>
</comment>
<keyword evidence="2" id="KW-1133">Transmembrane helix</keyword>
<dbReference type="InterPro" id="IPR021836">
    <property type="entry name" value="DUF3429"/>
</dbReference>
<evidence type="ECO:0000313" key="4">
    <source>
        <dbReference type="Proteomes" id="UP001275084"/>
    </source>
</evidence>
<dbReference type="Proteomes" id="UP001275084">
    <property type="component" value="Unassembled WGS sequence"/>
</dbReference>
<name>A0AAJ0HC70_9PEZI</name>
<feature type="transmembrane region" description="Helical" evidence="2">
    <location>
        <begin position="279"/>
        <end position="298"/>
    </location>
</feature>
<gene>
    <name evidence="3" type="ORF">B0T25DRAFT_280170</name>
</gene>
<evidence type="ECO:0000256" key="2">
    <source>
        <dbReference type="SAM" id="Phobius"/>
    </source>
</evidence>
<feature type="transmembrane region" description="Helical" evidence="2">
    <location>
        <begin position="195"/>
        <end position="214"/>
    </location>
</feature>
<feature type="compositionally biased region" description="Basic and acidic residues" evidence="1">
    <location>
        <begin position="338"/>
        <end position="395"/>
    </location>
</feature>
<protein>
    <recommendedName>
        <fullName evidence="5">Mitochondrial inner membrane protein 1</fullName>
    </recommendedName>
</protein>
<keyword evidence="4" id="KW-1185">Reference proteome</keyword>
<feature type="region of interest" description="Disordered" evidence="1">
    <location>
        <begin position="325"/>
        <end position="395"/>
    </location>
</feature>
<evidence type="ECO:0000313" key="3">
    <source>
        <dbReference type="EMBL" id="KAK3346529.1"/>
    </source>
</evidence>
<feature type="transmembrane region" description="Helical" evidence="2">
    <location>
        <begin position="138"/>
        <end position="160"/>
    </location>
</feature>
<dbReference type="PANTHER" id="PTHR15887:SF1">
    <property type="entry name" value="TRANSMEMBRANE PROTEIN 69"/>
    <property type="match status" value="1"/>
</dbReference>
<sequence length="395" mass="44021">MLRTARPLLNPIINPASAAQRLAFPSRASYARTAALASLSLAQHKPISRKPAPLILSTCYSSKPLQPNKPDSEAEKEIGKKIIEARPDEVSAESSVRHVFEESAAPKTSDGDVTRGVKNDLNTIKETLALNNVPREPYALGLAGTLPYLATSISTVYLAWDLNTAWPTTSNFLNSILVSHETAAHWLHLLEPIQVGYGAVIISFLGAVHWGLEYAEKTPSRDRTRFRYGIGVIAPAIAWPTIFMPIHWALTTQFLSFTFLYFADARATTKGWTPSWYGTYRFVLTAVVGAAIFISLVGRAKVGESRSHLTSTELQNLLQQKADGSEPYRNWAKEEEEERVRLRKEKEAEEKKKKEEEKKKAEEKKKKGGKDDAKDGSKENEKDKQAGEKESKKEK</sequence>
<accession>A0AAJ0HC70</accession>
<evidence type="ECO:0000256" key="1">
    <source>
        <dbReference type="SAM" id="MobiDB-lite"/>
    </source>
</evidence>
<dbReference type="AlphaFoldDB" id="A0AAJ0HC70"/>
<keyword evidence="2" id="KW-0472">Membrane</keyword>
<dbReference type="Pfam" id="PF11911">
    <property type="entry name" value="DUF3429"/>
    <property type="match status" value="1"/>
</dbReference>
<organism evidence="3 4">
    <name type="scientific">Lasiosphaeria hispida</name>
    <dbReference type="NCBI Taxonomy" id="260671"/>
    <lineage>
        <taxon>Eukaryota</taxon>
        <taxon>Fungi</taxon>
        <taxon>Dikarya</taxon>
        <taxon>Ascomycota</taxon>
        <taxon>Pezizomycotina</taxon>
        <taxon>Sordariomycetes</taxon>
        <taxon>Sordariomycetidae</taxon>
        <taxon>Sordariales</taxon>
        <taxon>Lasiosphaeriaceae</taxon>
        <taxon>Lasiosphaeria</taxon>
    </lineage>
</organism>
<feature type="transmembrane region" description="Helical" evidence="2">
    <location>
        <begin position="226"/>
        <end position="250"/>
    </location>
</feature>
<proteinExistence type="predicted"/>
<reference evidence="3" key="1">
    <citation type="journal article" date="2023" name="Mol. Phylogenet. Evol.">
        <title>Genome-scale phylogeny and comparative genomics of the fungal order Sordariales.</title>
        <authorList>
            <person name="Hensen N."/>
            <person name="Bonometti L."/>
            <person name="Westerberg I."/>
            <person name="Brannstrom I.O."/>
            <person name="Guillou S."/>
            <person name="Cros-Aarteil S."/>
            <person name="Calhoun S."/>
            <person name="Haridas S."/>
            <person name="Kuo A."/>
            <person name="Mondo S."/>
            <person name="Pangilinan J."/>
            <person name="Riley R."/>
            <person name="LaButti K."/>
            <person name="Andreopoulos B."/>
            <person name="Lipzen A."/>
            <person name="Chen C."/>
            <person name="Yan M."/>
            <person name="Daum C."/>
            <person name="Ng V."/>
            <person name="Clum A."/>
            <person name="Steindorff A."/>
            <person name="Ohm R.A."/>
            <person name="Martin F."/>
            <person name="Silar P."/>
            <person name="Natvig D.O."/>
            <person name="Lalanne C."/>
            <person name="Gautier V."/>
            <person name="Ament-Velasquez S.L."/>
            <person name="Kruys A."/>
            <person name="Hutchinson M.I."/>
            <person name="Powell A.J."/>
            <person name="Barry K."/>
            <person name="Miller A.N."/>
            <person name="Grigoriev I.V."/>
            <person name="Debuchy R."/>
            <person name="Gladieux P."/>
            <person name="Hiltunen Thoren M."/>
            <person name="Johannesson H."/>
        </authorList>
    </citation>
    <scope>NUCLEOTIDE SEQUENCE</scope>
    <source>
        <strain evidence="3">CBS 955.72</strain>
    </source>
</reference>